<dbReference type="EMBL" id="JAZHFV010000004">
    <property type="protein sequence ID" value="MEX4008518.1"/>
    <property type="molecule type" value="Genomic_DNA"/>
</dbReference>
<protein>
    <submittedName>
        <fullName evidence="1">Uncharacterized protein</fullName>
    </submittedName>
</protein>
<proteinExistence type="predicted"/>
<gene>
    <name evidence="1" type="ORF">V1479_14490</name>
</gene>
<keyword evidence="2" id="KW-1185">Reference proteome</keyword>
<comment type="caution">
    <text evidence="1">The sequence shown here is derived from an EMBL/GenBank/DDBJ whole genome shotgun (WGS) entry which is preliminary data.</text>
</comment>
<dbReference type="RefSeq" id="WP_368803533.1">
    <property type="nucleotide sequence ID" value="NZ_JAZHFV010000004.1"/>
</dbReference>
<accession>A0ABV3WWF7</accession>
<evidence type="ECO:0000313" key="1">
    <source>
        <dbReference type="EMBL" id="MEX4008518.1"/>
    </source>
</evidence>
<sequence length="79" mass="8163">MERTEAHSAGNGREDALVEALVAPGGSFVDALLALADEAANGNEPDRVRRAMSGGFQAALAHKMRVTIAGRDSATRDAA</sequence>
<dbReference type="Proteomes" id="UP001559025">
    <property type="component" value="Unassembled WGS sequence"/>
</dbReference>
<organism evidence="1 2">
    <name type="scientific">Neoaquamicrobium sediminum</name>
    <dbReference type="NCBI Taxonomy" id="1849104"/>
    <lineage>
        <taxon>Bacteria</taxon>
        <taxon>Pseudomonadati</taxon>
        <taxon>Pseudomonadota</taxon>
        <taxon>Alphaproteobacteria</taxon>
        <taxon>Hyphomicrobiales</taxon>
        <taxon>Phyllobacteriaceae</taxon>
        <taxon>Neoaquamicrobium</taxon>
    </lineage>
</organism>
<evidence type="ECO:0000313" key="2">
    <source>
        <dbReference type="Proteomes" id="UP001559025"/>
    </source>
</evidence>
<name>A0ABV3WWF7_9HYPH</name>
<reference evidence="1 2" key="1">
    <citation type="submission" date="2024-01" db="EMBL/GenBank/DDBJ databases">
        <title>New evidence supports the origin of RcGTA from prophage.</title>
        <authorList>
            <person name="Xu Y."/>
            <person name="Liu B."/>
            <person name="Chen F."/>
        </authorList>
    </citation>
    <scope>NUCLEOTIDE SEQUENCE [LARGE SCALE GENOMIC DNA]</scope>
    <source>
        <strain evidence="1 2">CBW1107-2</strain>
    </source>
</reference>